<evidence type="ECO:0000256" key="1">
    <source>
        <dbReference type="SAM" id="Phobius"/>
    </source>
</evidence>
<dbReference type="SUPFAM" id="SSF103481">
    <property type="entry name" value="Multidrug resistance efflux transporter EmrE"/>
    <property type="match status" value="2"/>
</dbReference>
<feature type="transmembrane region" description="Helical" evidence="1">
    <location>
        <begin position="232"/>
        <end position="250"/>
    </location>
</feature>
<sequence>MFLVLLSAMAHISNTLLDKVLLGYQKLALKQYIPVLFAFLFLFSLLASLVPGLASYDPILIGDRQYLFFMILMLVLAIVWNILYYEGLQKSKLVEFELIIMLAPLATVLLSALFFPEELELPIFGAAIVGGAAVFLTQMKSHHLKFSHYSANLMMAVIVMSLEAMVQRELLNLFSPVLLYTIRTAVLAAFFAYYFRPDLTQIKAEQFNLVIASALLGAIYFIARLYGFANLGITLTTLVLLLVPVVVSLVETRITGTPVKKRTLFAFVIVLACVIYSAWYQGL</sequence>
<keyword evidence="1" id="KW-1133">Transmembrane helix</keyword>
<dbReference type="EMBL" id="VMFD01000018">
    <property type="protein sequence ID" value="TSC66023.1"/>
    <property type="molecule type" value="Genomic_DNA"/>
</dbReference>
<dbReference type="InterPro" id="IPR037185">
    <property type="entry name" value="EmrE-like"/>
</dbReference>
<evidence type="ECO:0000313" key="3">
    <source>
        <dbReference type="Proteomes" id="UP000316253"/>
    </source>
</evidence>
<feature type="transmembrane region" description="Helical" evidence="1">
    <location>
        <begin position="262"/>
        <end position="280"/>
    </location>
</feature>
<feature type="transmembrane region" description="Helical" evidence="1">
    <location>
        <begin position="96"/>
        <end position="115"/>
    </location>
</feature>
<feature type="transmembrane region" description="Helical" evidence="1">
    <location>
        <begin position="66"/>
        <end position="84"/>
    </location>
</feature>
<name>A0A554JCB7_9BACT</name>
<comment type="caution">
    <text evidence="2">The sequence shown here is derived from an EMBL/GenBank/DDBJ whole genome shotgun (WGS) entry which is preliminary data.</text>
</comment>
<keyword evidence="1" id="KW-0472">Membrane</keyword>
<dbReference type="AlphaFoldDB" id="A0A554JCB7"/>
<reference evidence="2 3" key="1">
    <citation type="submission" date="2017-08" db="EMBL/GenBank/DDBJ databases">
        <title>Mechanisms for carbon and nitrogen cycling indicate functional differentiation within the Candidate Phyla Radiation.</title>
        <authorList>
            <person name="Danczak R.E."/>
            <person name="Johnston M.D."/>
            <person name="Kenah C."/>
            <person name="Slattery M."/>
            <person name="Wrighton K.C."/>
            <person name="Wilkins M.J."/>
        </authorList>
    </citation>
    <scope>NUCLEOTIDE SEQUENCE [LARGE SCALE GENOMIC DNA]</scope>
    <source>
        <strain evidence="2">Gr01-1014_85</strain>
    </source>
</reference>
<feature type="transmembrane region" description="Helical" evidence="1">
    <location>
        <begin position="149"/>
        <end position="167"/>
    </location>
</feature>
<proteinExistence type="predicted"/>
<feature type="transmembrane region" description="Helical" evidence="1">
    <location>
        <begin position="32"/>
        <end position="54"/>
    </location>
</feature>
<organism evidence="2 3">
    <name type="scientific">Candidatus Berkelbacteria bacterium Gr01-1014_85</name>
    <dbReference type="NCBI Taxonomy" id="2017150"/>
    <lineage>
        <taxon>Bacteria</taxon>
        <taxon>Candidatus Berkelbacteria</taxon>
    </lineage>
</organism>
<feature type="transmembrane region" description="Helical" evidence="1">
    <location>
        <begin position="121"/>
        <end position="137"/>
    </location>
</feature>
<evidence type="ECO:0008006" key="4">
    <source>
        <dbReference type="Google" id="ProtNLM"/>
    </source>
</evidence>
<evidence type="ECO:0000313" key="2">
    <source>
        <dbReference type="EMBL" id="TSC66023.1"/>
    </source>
</evidence>
<dbReference type="Proteomes" id="UP000316253">
    <property type="component" value="Unassembled WGS sequence"/>
</dbReference>
<gene>
    <name evidence="2" type="ORF">CEO22_259</name>
</gene>
<feature type="transmembrane region" description="Helical" evidence="1">
    <location>
        <begin position="207"/>
        <end position="226"/>
    </location>
</feature>
<accession>A0A554JCB7</accession>
<feature type="transmembrane region" description="Helical" evidence="1">
    <location>
        <begin position="173"/>
        <end position="195"/>
    </location>
</feature>
<protein>
    <recommendedName>
        <fullName evidence="4">EamA domain-containing protein</fullName>
    </recommendedName>
</protein>
<keyword evidence="1" id="KW-0812">Transmembrane</keyword>